<organism evidence="4 5">
    <name type="scientific">Arcanobacterium wilhelmae</name>
    <dbReference type="NCBI Taxonomy" id="1803177"/>
    <lineage>
        <taxon>Bacteria</taxon>
        <taxon>Bacillati</taxon>
        <taxon>Actinomycetota</taxon>
        <taxon>Actinomycetes</taxon>
        <taxon>Actinomycetales</taxon>
        <taxon>Actinomycetaceae</taxon>
        <taxon>Arcanobacterium</taxon>
    </lineage>
</organism>
<dbReference type="Proteomes" id="UP001235966">
    <property type="component" value="Unassembled WGS sequence"/>
</dbReference>
<name>A0ABT9ND76_9ACTO</name>
<keyword evidence="5" id="KW-1185">Reference proteome</keyword>
<evidence type="ECO:0000256" key="2">
    <source>
        <dbReference type="HAMAP-Rule" id="MF_00612"/>
    </source>
</evidence>
<reference evidence="4 5" key="1">
    <citation type="submission" date="2023-07" db="EMBL/GenBank/DDBJ databases">
        <title>Sequencing the genomes of 1000 actinobacteria strains.</title>
        <authorList>
            <person name="Klenk H.-P."/>
        </authorList>
    </citation>
    <scope>NUCLEOTIDE SEQUENCE [LARGE SCALE GENOMIC DNA]</scope>
    <source>
        <strain evidence="4 5">DSM 102162</strain>
    </source>
</reference>
<sequence>MSDLMCPCGSGSTYAECCEPFHDGAPAPTAVALMRARYSAYALGRLNYAFATWHPRTRPADLSSAGIAWTGLEILAIVDGAVADDAGEVTFRAHYVSAGEPGVMEERSAFVKRGGRWVYVEALA</sequence>
<evidence type="ECO:0000256" key="1">
    <source>
        <dbReference type="ARBA" id="ARBA00010839"/>
    </source>
</evidence>
<dbReference type="SUPFAM" id="SSF54427">
    <property type="entry name" value="NTF2-like"/>
    <property type="match status" value="1"/>
</dbReference>
<proteinExistence type="inferred from homology"/>
<dbReference type="HAMAP" id="MF_00612">
    <property type="entry name" value="UPF0225"/>
    <property type="match status" value="1"/>
</dbReference>
<dbReference type="Pfam" id="PF02810">
    <property type="entry name" value="SEC-C"/>
    <property type="match status" value="1"/>
</dbReference>
<protein>
    <recommendedName>
        <fullName evidence="2">UPF0225 protein J2S49_001748</fullName>
    </recommendedName>
</protein>
<dbReference type="Gene3D" id="3.10.450.50">
    <property type="match status" value="1"/>
</dbReference>
<dbReference type="EMBL" id="JAUSQW010000001">
    <property type="protein sequence ID" value="MDP9801672.1"/>
    <property type="molecule type" value="Genomic_DNA"/>
</dbReference>
<comment type="caution">
    <text evidence="4">The sequence shown here is derived from an EMBL/GenBank/DDBJ whole genome shotgun (WGS) entry which is preliminary data.</text>
</comment>
<comment type="similarity">
    <text evidence="1 2">Belongs to the UPF0225 family.</text>
</comment>
<accession>A0ABT9ND76</accession>
<dbReference type="InterPro" id="IPR032710">
    <property type="entry name" value="NTF2-like_dom_sf"/>
</dbReference>
<evidence type="ECO:0000259" key="3">
    <source>
        <dbReference type="Pfam" id="PF17775"/>
    </source>
</evidence>
<dbReference type="InterPro" id="IPR004027">
    <property type="entry name" value="SEC_C_motif"/>
</dbReference>
<feature type="domain" description="YchJ-like middle NTF2-like" evidence="3">
    <location>
        <begin position="29"/>
        <end position="121"/>
    </location>
</feature>
<dbReference type="Pfam" id="PF17775">
    <property type="entry name" value="YchJ_M-like"/>
    <property type="match status" value="1"/>
</dbReference>
<gene>
    <name evidence="4" type="ORF">J2S49_001748</name>
</gene>
<dbReference type="InterPro" id="IPR023006">
    <property type="entry name" value="YchJ-like"/>
</dbReference>
<dbReference type="InterPro" id="IPR048469">
    <property type="entry name" value="YchJ-like_M"/>
</dbReference>
<evidence type="ECO:0000313" key="4">
    <source>
        <dbReference type="EMBL" id="MDP9801672.1"/>
    </source>
</evidence>
<evidence type="ECO:0000313" key="5">
    <source>
        <dbReference type="Proteomes" id="UP001235966"/>
    </source>
</evidence>
<dbReference type="RefSeq" id="WP_278059917.1">
    <property type="nucleotide sequence ID" value="NZ_CP121247.1"/>
</dbReference>